<dbReference type="Proteomes" id="UP000034307">
    <property type="component" value="Unassembled WGS sequence"/>
</dbReference>
<accession>A0A0G1RJJ9</accession>
<gene>
    <name evidence="2" type="ORF">UX80_C0019G0018</name>
</gene>
<protein>
    <submittedName>
        <fullName evidence="2">Uncharacterized protein</fullName>
    </submittedName>
</protein>
<comment type="caution">
    <text evidence="2">The sequence shown here is derived from an EMBL/GenBank/DDBJ whole genome shotgun (WGS) entry which is preliminary data.</text>
</comment>
<keyword evidence="1" id="KW-1133">Transmembrane helix</keyword>
<dbReference type="InterPro" id="IPR043716">
    <property type="entry name" value="DUF5657"/>
</dbReference>
<organism evidence="2 3">
    <name type="scientific">Candidatus Amesbacteria bacterium GW2011_GWA2_47_11b</name>
    <dbReference type="NCBI Taxonomy" id="1618358"/>
    <lineage>
        <taxon>Bacteria</taxon>
        <taxon>Candidatus Amesiibacteriota</taxon>
    </lineage>
</organism>
<dbReference type="EMBL" id="LCNO01000019">
    <property type="protein sequence ID" value="KKU57326.1"/>
    <property type="molecule type" value="Genomic_DNA"/>
</dbReference>
<name>A0A0G1RJJ9_9BACT</name>
<dbReference type="AlphaFoldDB" id="A0A0G1RJJ9"/>
<evidence type="ECO:0000256" key="1">
    <source>
        <dbReference type="SAM" id="Phobius"/>
    </source>
</evidence>
<dbReference type="Pfam" id="PF18901">
    <property type="entry name" value="DUF5657"/>
    <property type="match status" value="1"/>
</dbReference>
<keyword evidence="1" id="KW-0812">Transmembrane</keyword>
<evidence type="ECO:0000313" key="3">
    <source>
        <dbReference type="Proteomes" id="UP000034307"/>
    </source>
</evidence>
<reference evidence="2 3" key="1">
    <citation type="journal article" date="2015" name="Nature">
        <title>rRNA introns, odd ribosomes, and small enigmatic genomes across a large radiation of phyla.</title>
        <authorList>
            <person name="Brown C.T."/>
            <person name="Hug L.A."/>
            <person name="Thomas B.C."/>
            <person name="Sharon I."/>
            <person name="Castelle C.J."/>
            <person name="Singh A."/>
            <person name="Wilkins M.J."/>
            <person name="Williams K.H."/>
            <person name="Banfield J.F."/>
        </authorList>
    </citation>
    <scope>NUCLEOTIDE SEQUENCE [LARGE SCALE GENOMIC DNA]</scope>
</reference>
<feature type="transmembrane region" description="Helical" evidence="1">
    <location>
        <begin position="34"/>
        <end position="56"/>
    </location>
</feature>
<proteinExistence type="predicted"/>
<sequence length="57" mass="6127">MCVVGLLMYTVFAVVIVRQVGVMTEAVEDDVNGIISLFAWVHLLLAIALVILAIAVL</sequence>
<keyword evidence="1" id="KW-0472">Membrane</keyword>
<evidence type="ECO:0000313" key="2">
    <source>
        <dbReference type="EMBL" id="KKU57326.1"/>
    </source>
</evidence>
<dbReference type="STRING" id="1618358.UX80_C0019G0018"/>